<dbReference type="PANTHER" id="PTHR12143">
    <property type="entry name" value="PEPTIDE N-GLYCANASE PNGASE -RELATED"/>
    <property type="match status" value="1"/>
</dbReference>
<dbReference type="Gene3D" id="2.70.98.10">
    <property type="match status" value="1"/>
</dbReference>
<dbReference type="AlphaFoldDB" id="F4RJE2"/>
<dbReference type="PANTHER" id="PTHR12143:SF25">
    <property type="entry name" value="FAMILY PROTEIN, PUTATIVE (AFU_ORTHOLOGUE AFUA_1G10790)-RELATED"/>
    <property type="match status" value="1"/>
</dbReference>
<dbReference type="Gene3D" id="1.20.1050.60">
    <property type="entry name" value="alpha-1,2-mannosidase"/>
    <property type="match status" value="1"/>
</dbReference>
<evidence type="ECO:0000313" key="4">
    <source>
        <dbReference type="Proteomes" id="UP000001072"/>
    </source>
</evidence>
<dbReference type="GO" id="GO:0005829">
    <property type="term" value="C:cytosol"/>
    <property type="evidence" value="ECO:0007669"/>
    <property type="project" value="TreeGrafter"/>
</dbReference>
<gene>
    <name evidence="3" type="ORF">MELLADRAFT_35559</name>
</gene>
<dbReference type="InterPro" id="IPR008928">
    <property type="entry name" value="6-hairpin_glycosidase_sf"/>
</dbReference>
<evidence type="ECO:0000259" key="1">
    <source>
        <dbReference type="Pfam" id="PF07971"/>
    </source>
</evidence>
<sequence>VPFGMVKISVDCQGYAPAGYVADAKAQVFGLSPLHDSGIGSAPGSYGNFEIMPMRCPQGLDTCNTTVEERMKYRAAGSDEAAPGYFSSTLKDPMIKLEATSTRRAGLERFTFEPDSGQKAYFVLDLAHDISLTFEGGQMEIDPKKGRIKLGGRWGPSFGSGGVYQAFSCYDVTQNGETPLDEFGVNYTTKIQPGQTKLDMPSANGEAGAVFSYPAGINIINIRVGTSFVSADQACRNAEEEIGERSFDQIREQSVKMWNERLEILEIPLEDTEEDIAVMIYSSMYRSFLTPNNATGETQGLFENTTSPYFDSLYCSWDTSRTFFPWMNLHSPRESAQLVEGYIDGWRKTGVIPECRSNNLPGYSQGGAHGLNIMADFALKYHKQAADLGVDLHEMYTAMISDAENTPDNWDFGGRQVNVWKKFGYIPYGYDDPTSTGHVTREVSRTLEYSWNDFAVNQVARLLGNLTDAAKYETRALWYRNVWNPDIESDGYKGFFQRRDENGEFYYTDPKACSPKDPVKGRSCYFDWTDSTGFYESSPWEYSLYAPHDTAHLIELHGGKEIFAKRLDHFFDAGYYSAGNEPSFQAPGAMATFLLFHLLGLFPVPSTTQYLVLSPWVSRYTLHNRYLNVATTVRVTGFDKRSLVYPIPKGVSAYVKDVRFNGNGTLSRCFIDFHKVFTVGGDLEIILTADQKEAQSCNGHLPDSLSTGGFKGDS</sequence>
<dbReference type="RefSeq" id="XP_007409419.1">
    <property type="nucleotide sequence ID" value="XM_007409357.1"/>
</dbReference>
<feature type="domain" description="Glycosyl hydrolase family 92" evidence="1">
    <location>
        <begin position="588"/>
        <end position="688"/>
    </location>
</feature>
<dbReference type="GO" id="GO:0005634">
    <property type="term" value="C:nucleus"/>
    <property type="evidence" value="ECO:0007669"/>
    <property type="project" value="TreeGrafter"/>
</dbReference>
<accession>F4RJE2</accession>
<reference evidence="4" key="1">
    <citation type="journal article" date="2011" name="Proc. Natl. Acad. Sci. U.S.A.">
        <title>Obligate biotrophy features unraveled by the genomic analysis of rust fungi.</title>
        <authorList>
            <person name="Duplessis S."/>
            <person name="Cuomo C.A."/>
            <person name="Lin Y.-C."/>
            <person name="Aerts A."/>
            <person name="Tisserant E."/>
            <person name="Veneault-Fourrey C."/>
            <person name="Joly D.L."/>
            <person name="Hacquard S."/>
            <person name="Amselem J."/>
            <person name="Cantarel B.L."/>
            <person name="Chiu R."/>
            <person name="Coutinho P.M."/>
            <person name="Feau N."/>
            <person name="Field M."/>
            <person name="Frey P."/>
            <person name="Gelhaye E."/>
            <person name="Goldberg J."/>
            <person name="Grabherr M.G."/>
            <person name="Kodira C.D."/>
            <person name="Kohler A."/>
            <person name="Kuees U."/>
            <person name="Lindquist E.A."/>
            <person name="Lucas S.M."/>
            <person name="Mago R."/>
            <person name="Mauceli E."/>
            <person name="Morin E."/>
            <person name="Murat C."/>
            <person name="Pangilinan J.L."/>
            <person name="Park R."/>
            <person name="Pearson M."/>
            <person name="Quesneville H."/>
            <person name="Rouhier N."/>
            <person name="Sakthikumar S."/>
            <person name="Salamov A.A."/>
            <person name="Schmutz J."/>
            <person name="Selles B."/>
            <person name="Shapiro H."/>
            <person name="Tanguay P."/>
            <person name="Tuskan G.A."/>
            <person name="Henrissat B."/>
            <person name="Van de Peer Y."/>
            <person name="Rouze P."/>
            <person name="Ellis J.G."/>
            <person name="Dodds P.N."/>
            <person name="Schein J.E."/>
            <person name="Zhong S."/>
            <person name="Hamelin R.C."/>
            <person name="Grigoriev I.V."/>
            <person name="Szabo L.J."/>
            <person name="Martin F."/>
        </authorList>
    </citation>
    <scope>NUCLEOTIDE SEQUENCE [LARGE SCALE GENOMIC DNA]</scope>
    <source>
        <strain evidence="4">98AG31 / pathotype 3-4-7</strain>
    </source>
</reference>
<dbReference type="GeneID" id="18927477"/>
<dbReference type="SUPFAM" id="SSF48208">
    <property type="entry name" value="Six-hairpin glycosidases"/>
    <property type="match status" value="1"/>
</dbReference>
<feature type="domain" description="Glycosyl hydrolase family 92 N-terminal" evidence="2">
    <location>
        <begin position="1"/>
        <end position="227"/>
    </location>
</feature>
<dbReference type="HOGENOM" id="CLU_003690_4_1_1"/>
<feature type="domain" description="Glycosyl hydrolase family 92" evidence="1">
    <location>
        <begin position="233"/>
        <end position="587"/>
    </location>
</feature>
<dbReference type="Pfam" id="PF17678">
    <property type="entry name" value="Glyco_hydro_92N"/>
    <property type="match status" value="1"/>
</dbReference>
<dbReference type="Pfam" id="PF07971">
    <property type="entry name" value="Glyco_hydro_92"/>
    <property type="match status" value="2"/>
</dbReference>
<proteinExistence type="predicted"/>
<dbReference type="Proteomes" id="UP000001072">
    <property type="component" value="Unassembled WGS sequence"/>
</dbReference>
<dbReference type="EMBL" id="GL883104">
    <property type="protein sequence ID" value="EGG07512.1"/>
    <property type="molecule type" value="Genomic_DNA"/>
</dbReference>
<name>F4RJE2_MELLP</name>
<dbReference type="InterPro" id="IPR014718">
    <property type="entry name" value="GH-type_carb-bd"/>
</dbReference>
<organism evidence="4">
    <name type="scientific">Melampsora larici-populina (strain 98AG31 / pathotype 3-4-7)</name>
    <name type="common">Poplar leaf rust fungus</name>
    <dbReference type="NCBI Taxonomy" id="747676"/>
    <lineage>
        <taxon>Eukaryota</taxon>
        <taxon>Fungi</taxon>
        <taxon>Dikarya</taxon>
        <taxon>Basidiomycota</taxon>
        <taxon>Pucciniomycotina</taxon>
        <taxon>Pucciniomycetes</taxon>
        <taxon>Pucciniales</taxon>
        <taxon>Melampsoraceae</taxon>
        <taxon>Melampsora</taxon>
    </lineage>
</organism>
<dbReference type="KEGG" id="mlr:MELLADRAFT_35559"/>
<dbReference type="InterPro" id="IPR050883">
    <property type="entry name" value="PNGase"/>
</dbReference>
<keyword evidence="3" id="KW-0378">Hydrolase</keyword>
<dbReference type="Gene3D" id="1.20.1610.10">
    <property type="entry name" value="alpha-1,2-mannosidases domains"/>
    <property type="match status" value="1"/>
</dbReference>
<feature type="non-terminal residue" evidence="3">
    <location>
        <position position="1"/>
    </location>
</feature>
<dbReference type="eggNOG" id="ENOG502QR5Q">
    <property type="taxonomic scope" value="Eukaryota"/>
</dbReference>
<dbReference type="OrthoDB" id="449263at2759"/>
<dbReference type="GO" id="GO:0030246">
    <property type="term" value="F:carbohydrate binding"/>
    <property type="evidence" value="ECO:0007669"/>
    <property type="project" value="InterPro"/>
</dbReference>
<dbReference type="InParanoid" id="F4RJE2"/>
<dbReference type="GO" id="GO:0000224">
    <property type="term" value="F:peptide-N4-(N-acetyl-beta-glucosaminyl)asparagine amidase activity"/>
    <property type="evidence" value="ECO:0007669"/>
    <property type="project" value="TreeGrafter"/>
</dbReference>
<evidence type="ECO:0000259" key="2">
    <source>
        <dbReference type="Pfam" id="PF17678"/>
    </source>
</evidence>
<dbReference type="InterPro" id="IPR012939">
    <property type="entry name" value="Glyco_hydro_92"/>
</dbReference>
<dbReference type="GO" id="GO:0005975">
    <property type="term" value="P:carbohydrate metabolic process"/>
    <property type="evidence" value="ECO:0007669"/>
    <property type="project" value="InterPro"/>
</dbReference>
<keyword evidence="4" id="KW-1185">Reference proteome</keyword>
<protein>
    <submittedName>
        <fullName evidence="3">Family 92 glycoside hydrolase</fullName>
    </submittedName>
</protein>
<evidence type="ECO:0000313" key="3">
    <source>
        <dbReference type="EMBL" id="EGG07512.1"/>
    </source>
</evidence>
<dbReference type="GO" id="GO:0006516">
    <property type="term" value="P:glycoprotein catabolic process"/>
    <property type="evidence" value="ECO:0007669"/>
    <property type="project" value="TreeGrafter"/>
</dbReference>
<dbReference type="InterPro" id="IPR041371">
    <property type="entry name" value="GH92_N"/>
</dbReference>
<dbReference type="VEuPathDB" id="FungiDB:MELLADRAFT_35559"/>